<organism evidence="6 7">
    <name type="scientific">Haloferula sargassicola</name>
    <dbReference type="NCBI Taxonomy" id="490096"/>
    <lineage>
        <taxon>Bacteria</taxon>
        <taxon>Pseudomonadati</taxon>
        <taxon>Verrucomicrobiota</taxon>
        <taxon>Verrucomicrobiia</taxon>
        <taxon>Verrucomicrobiales</taxon>
        <taxon>Verrucomicrobiaceae</taxon>
        <taxon>Haloferula</taxon>
    </lineage>
</organism>
<evidence type="ECO:0000313" key="6">
    <source>
        <dbReference type="EMBL" id="GAA5484508.1"/>
    </source>
</evidence>
<dbReference type="Pfam" id="PF00149">
    <property type="entry name" value="Metallophos"/>
    <property type="match status" value="1"/>
</dbReference>
<evidence type="ECO:0000256" key="1">
    <source>
        <dbReference type="ARBA" id="ARBA00022723"/>
    </source>
</evidence>
<dbReference type="RefSeq" id="WP_353568607.1">
    <property type="nucleotide sequence ID" value="NZ_BAABRI010000027.1"/>
</dbReference>
<dbReference type="PANTHER" id="PTHR42988:SF2">
    <property type="entry name" value="CYCLIC NUCLEOTIDE PHOSPHODIESTERASE CBUA0032-RELATED"/>
    <property type="match status" value="1"/>
</dbReference>
<keyword evidence="2" id="KW-0378">Hydrolase</keyword>
<dbReference type="Gene3D" id="3.60.21.10">
    <property type="match status" value="1"/>
</dbReference>
<feature type="domain" description="Calcineurin-like phosphoesterase" evidence="5">
    <location>
        <begin position="4"/>
        <end position="194"/>
    </location>
</feature>
<name>A0ABP9USJ3_9BACT</name>
<keyword evidence="3" id="KW-0408">Iron</keyword>
<keyword evidence="1" id="KW-0479">Metal-binding</keyword>
<evidence type="ECO:0000256" key="2">
    <source>
        <dbReference type="ARBA" id="ARBA00022801"/>
    </source>
</evidence>
<evidence type="ECO:0000313" key="7">
    <source>
        <dbReference type="Proteomes" id="UP001476282"/>
    </source>
</evidence>
<reference evidence="6 7" key="1">
    <citation type="submission" date="2024-02" db="EMBL/GenBank/DDBJ databases">
        <title>Haloferula sargassicola NBRC 104335.</title>
        <authorList>
            <person name="Ichikawa N."/>
            <person name="Katano-Makiyama Y."/>
            <person name="Hidaka K."/>
        </authorList>
    </citation>
    <scope>NUCLEOTIDE SEQUENCE [LARGE SCALE GENOMIC DNA]</scope>
    <source>
        <strain evidence="6 7">NBRC 104335</strain>
    </source>
</reference>
<dbReference type="SUPFAM" id="SSF56300">
    <property type="entry name" value="Metallo-dependent phosphatases"/>
    <property type="match status" value="1"/>
</dbReference>
<dbReference type="InterPro" id="IPR029052">
    <property type="entry name" value="Metallo-depent_PP-like"/>
</dbReference>
<evidence type="ECO:0000256" key="4">
    <source>
        <dbReference type="ARBA" id="ARBA00025742"/>
    </source>
</evidence>
<evidence type="ECO:0000259" key="5">
    <source>
        <dbReference type="Pfam" id="PF00149"/>
    </source>
</evidence>
<accession>A0ABP9USJ3</accession>
<evidence type="ECO:0000256" key="3">
    <source>
        <dbReference type="ARBA" id="ARBA00023004"/>
    </source>
</evidence>
<dbReference type="EMBL" id="BAABRI010000027">
    <property type="protein sequence ID" value="GAA5484508.1"/>
    <property type="molecule type" value="Genomic_DNA"/>
</dbReference>
<dbReference type="Proteomes" id="UP001476282">
    <property type="component" value="Unassembled WGS sequence"/>
</dbReference>
<comment type="caution">
    <text evidence="6">The sequence shown here is derived from an EMBL/GenBank/DDBJ whole genome shotgun (WGS) entry which is preliminary data.</text>
</comment>
<dbReference type="InterPro" id="IPR004843">
    <property type="entry name" value="Calcineurin-like_PHP"/>
</dbReference>
<gene>
    <name evidence="6" type="primary">cpdA</name>
    <name evidence="6" type="ORF">Hsar01_03752</name>
</gene>
<dbReference type="PANTHER" id="PTHR42988">
    <property type="entry name" value="PHOSPHOHYDROLASE"/>
    <property type="match status" value="1"/>
</dbReference>
<proteinExistence type="inferred from homology"/>
<sequence>MAFFIQISDLHFGAEVPAAVDALLETIARTRPTAVLCCGDYTMRARRFEWRAARDFLEQITVPVLSIPGNHDIPAANHPLDRIFHPFRRYKRFIADDMEPHASFGGLEVAGLNTARAWGVWPTFDWSHGAVSVAQCAALPFKFTSHGGLRAVMIHHPLRGESGQTRKLLRKNGLLLASMATAKIDLLLAGHFHRSYIDVMPLPIGEGNVVLSHVSTACSRRTKGEPMGFHGIETGEDEVTITRYCFNEAQYEIASTHRFHREGNVWSKG</sequence>
<keyword evidence="7" id="KW-1185">Reference proteome</keyword>
<protein>
    <submittedName>
        <fullName evidence="6">3',5'-cyclic adenosine monophosphate phosphodiesterase CpdA</fullName>
    </submittedName>
</protein>
<comment type="similarity">
    <text evidence="4">Belongs to the cyclic nucleotide phosphodiesterase class-III family.</text>
</comment>
<dbReference type="InterPro" id="IPR050884">
    <property type="entry name" value="CNP_phosphodiesterase-III"/>
</dbReference>